<dbReference type="AlphaFoldDB" id="A0A380MIJ8"/>
<dbReference type="SMART" id="SM00960">
    <property type="entry name" value="Robl_LC7"/>
    <property type="match status" value="1"/>
</dbReference>
<evidence type="ECO:0000313" key="2">
    <source>
        <dbReference type="EMBL" id="SUO91996.1"/>
    </source>
</evidence>
<gene>
    <name evidence="2" type="ORF">NCTC10717_00339</name>
</gene>
<dbReference type="InterPro" id="IPR004942">
    <property type="entry name" value="Roadblock/LAMTOR2_dom"/>
</dbReference>
<name>A0A380MIJ8_9GAMM</name>
<accession>A0A380MIJ8</accession>
<feature type="domain" description="Roadblock/LAMTOR2" evidence="1">
    <location>
        <begin position="17"/>
        <end position="110"/>
    </location>
</feature>
<organism evidence="2 3">
    <name type="scientific">Suttonella indologenes</name>
    <dbReference type="NCBI Taxonomy" id="13276"/>
    <lineage>
        <taxon>Bacteria</taxon>
        <taxon>Pseudomonadati</taxon>
        <taxon>Pseudomonadota</taxon>
        <taxon>Gammaproteobacteria</taxon>
        <taxon>Cardiobacteriales</taxon>
        <taxon>Cardiobacteriaceae</taxon>
        <taxon>Suttonella</taxon>
    </lineage>
</organism>
<dbReference type="SUPFAM" id="SSF103196">
    <property type="entry name" value="Roadblock/LC7 domain"/>
    <property type="match status" value="1"/>
</dbReference>
<evidence type="ECO:0000313" key="3">
    <source>
        <dbReference type="Proteomes" id="UP000254575"/>
    </source>
</evidence>
<dbReference type="Pfam" id="PF03259">
    <property type="entry name" value="Robl_LC7"/>
    <property type="match status" value="1"/>
</dbReference>
<dbReference type="EMBL" id="UHIA01000003">
    <property type="protein sequence ID" value="SUO91996.1"/>
    <property type="molecule type" value="Genomic_DNA"/>
</dbReference>
<evidence type="ECO:0000259" key="1">
    <source>
        <dbReference type="SMART" id="SM00960"/>
    </source>
</evidence>
<keyword evidence="3" id="KW-1185">Reference proteome</keyword>
<protein>
    <submittedName>
        <fullName evidence="2">Roadblock/LC7 domain</fullName>
    </submittedName>
</protein>
<reference evidence="2 3" key="1">
    <citation type="submission" date="2018-06" db="EMBL/GenBank/DDBJ databases">
        <authorList>
            <consortium name="Pathogen Informatics"/>
            <person name="Doyle S."/>
        </authorList>
    </citation>
    <scope>NUCLEOTIDE SEQUENCE [LARGE SCALE GENOMIC DNA]</scope>
    <source>
        <strain evidence="2 3">NCTC10717</strain>
    </source>
</reference>
<dbReference type="PANTHER" id="PTHR36222">
    <property type="entry name" value="SERINE PROTEASE INHIBITOR RV3364C"/>
    <property type="match status" value="1"/>
</dbReference>
<dbReference type="Gene3D" id="3.30.450.30">
    <property type="entry name" value="Dynein light chain 2a, cytoplasmic"/>
    <property type="match status" value="1"/>
</dbReference>
<dbReference type="PANTHER" id="PTHR36222:SF1">
    <property type="entry name" value="SERINE PROTEASE INHIBITOR RV3364C"/>
    <property type="match status" value="1"/>
</dbReference>
<sequence length="140" mass="14928">MATLEQYRNSAFVKYCEMALDSFLSETHGVKHVLLATPDGFSIASQSSDGGTYSAENLAAVGSTLFSLGSSVGEQMGQGMCRSITIDNDKGKVYIYSIDGGKGKSLILLIEATQQSMLAHILHGSRKLAESISKRMSLIG</sequence>
<dbReference type="InterPro" id="IPR053141">
    <property type="entry name" value="Mycobact_SerProt_Inhib_Rv3364c"/>
</dbReference>
<dbReference type="OrthoDB" id="7063727at2"/>
<proteinExistence type="predicted"/>
<dbReference type="RefSeq" id="WP_115217645.1">
    <property type="nucleotide sequence ID" value="NZ_UHIA01000003.1"/>
</dbReference>
<dbReference type="Proteomes" id="UP000254575">
    <property type="component" value="Unassembled WGS sequence"/>
</dbReference>